<evidence type="ECO:0000313" key="1">
    <source>
        <dbReference type="EMBL" id="SFU34528.1"/>
    </source>
</evidence>
<gene>
    <name evidence="1" type="ORF">SAMN05421543_101208</name>
</gene>
<dbReference type="Proteomes" id="UP000183508">
    <property type="component" value="Unassembled WGS sequence"/>
</dbReference>
<dbReference type="EMBL" id="FPBV01000001">
    <property type="protein sequence ID" value="SFU34528.1"/>
    <property type="molecule type" value="Genomic_DNA"/>
</dbReference>
<organism evidence="1 2">
    <name type="scientific">Alicyclobacillus macrosporangiidus</name>
    <dbReference type="NCBI Taxonomy" id="392015"/>
    <lineage>
        <taxon>Bacteria</taxon>
        <taxon>Bacillati</taxon>
        <taxon>Bacillota</taxon>
        <taxon>Bacilli</taxon>
        <taxon>Bacillales</taxon>
        <taxon>Alicyclobacillaceae</taxon>
        <taxon>Alicyclobacillus</taxon>
    </lineage>
</organism>
<keyword evidence="2" id="KW-1185">Reference proteome</keyword>
<dbReference type="AlphaFoldDB" id="A0A1I7FED9"/>
<sequence length="57" mass="6337">MEAIFREVTAVEEESVLDTCAVCGRELAAGEAAPQERVLQLCDQCVDAWARDVESHW</sequence>
<accession>A0A1I7FED9</accession>
<dbReference type="RefSeq" id="WP_175511391.1">
    <property type="nucleotide sequence ID" value="NZ_FPBV01000001.1"/>
</dbReference>
<reference evidence="2" key="1">
    <citation type="submission" date="2016-10" db="EMBL/GenBank/DDBJ databases">
        <authorList>
            <person name="Varghese N."/>
        </authorList>
    </citation>
    <scope>NUCLEOTIDE SEQUENCE [LARGE SCALE GENOMIC DNA]</scope>
    <source>
        <strain evidence="2">DSM 17980</strain>
    </source>
</reference>
<evidence type="ECO:0000313" key="2">
    <source>
        <dbReference type="Proteomes" id="UP000183508"/>
    </source>
</evidence>
<proteinExistence type="predicted"/>
<name>A0A1I7FED9_9BACL</name>
<protein>
    <submittedName>
        <fullName evidence="1">Uncharacterized protein</fullName>
    </submittedName>
</protein>